<organism evidence="5 6">
    <name type="scientific">Leucocoprinus leucothites</name>
    <dbReference type="NCBI Taxonomy" id="201217"/>
    <lineage>
        <taxon>Eukaryota</taxon>
        <taxon>Fungi</taxon>
        <taxon>Dikarya</taxon>
        <taxon>Basidiomycota</taxon>
        <taxon>Agaricomycotina</taxon>
        <taxon>Agaricomycetes</taxon>
        <taxon>Agaricomycetidae</taxon>
        <taxon>Agaricales</taxon>
        <taxon>Agaricineae</taxon>
        <taxon>Agaricaceae</taxon>
        <taxon>Leucocoprinus</taxon>
    </lineage>
</organism>
<dbReference type="Pfam" id="PF24883">
    <property type="entry name" value="NPHP3_N"/>
    <property type="match status" value="1"/>
</dbReference>
<sequence>MVPPDTDFLMPYQHSKLQRFNASLPQAIFELENDKYIARPISYPRLRYRSLPASSTCWDAGSRGNVTQQLMLVEPSVFTQQPFLNHYVRLKSHRAPEDVSKSVEVATTAQTQEPAGNRRQHVLGSSANAGGPQANEQAAQGTQIQCFKDSNYNESQTRSSEQAKDTGSTSVSVSSDPMPQESLGSSRPHTINNAMTATSHIQDTGNKDHGQKLKVLVEGLEFVPLAKECMADTRVGILSDVDTRIRDNEDSNVIWIKGFPGVGKSALASTIVSRLRERGELLSYFIFDRAKPTATTTTALWRRVAWDLARLHPFARRSLLERIDNETLDVNTPNIGTLFTSLIIEPLSDLRTDASSDVQLRQPVVVVIDAADECGGLEGSRSDDRKALLKTLVQWHSELPKNFKLVVTSREEDDIRRRISPISTHIHISIATDEASSDVRKYLEDRLGDIADAYAELPVDWLRQTADRLAKRAAGVFIWATTIANFIEAGEPQSRLEDIDAGLGLGGEEGSLYALYATILKISFKNVHRKEMEAFKTVVGAMIFAQRPFHDSEFAAISPVVTGSMLEYIRNGLRSVIDQGSTLRFIHQSFVDFLLSPECPNDFAIKEPEQQRQLSALCLTTMSKELRFNICGLETSSLKNVDVLDIEMKVQTGIPPLLSYSCCFVAEHLRHTAFDEHLIDDVRVVFKEKLLYWLEVMSLLKEMNRAVPILRAILVWIPTRDGDLTEFVHDALRFVAAFTIPIIQSAPHIYLSALPFAPEQSLVAKYFLPKFPRLLTLDTGKPSHWSSCVFVSEHHRHKVTSITLSPDETIFVSGDIDGTICIWDFETGILTSGPFIQPVQGGSDGISSLDFSPDGKHVVATYGGTQAVVWDVESGEEHLCFGQSSERSGSAPGESENIVSAVYSKDGNMIVSLSKYCIACDDLTHDCDQGCFCRIRQWDASSGTLAHILVDIPRPNDGYFLSPGAHFLAILTRPLGRLLRIWDLTARPPGCVIELDGVHFPSSWSPLVFSPDGNFLLFVDCTAEDVSMAYIWKMDSCTLVGPALALGPDNISSYYVLYLYGNDDLAIGVHSPALTQIFDATTGTEVYHGKEPTNVSSSFPSRSGRRVLLGYYDGTIRMWDYPCHMEALPPIDSTTDDPPKSLRPAVVPVFSPCGKALVVSYEDEIKLWSTTTGEVINLNCPIQTRHDVVAFSGNGRYIASLTPPDRDHNELPVINIWDANTGLNHHRLVVALGQNENYSTLRWPKLFFRPGDNRLTMTSPLSGSPEHWVVHVWGDNMPDEPCATVTLPCPENLITGSSASLLSPDGLTALIHERTPTGLIFHCLYRGSVEDQFTPHPLFDAPALGAKICGDFGWTAFSPSGQLFVSVLVNTGEPLQIRVWETKTWTEVAGPFETGEIVEWAPKESFAYWPRLLSISPDNHFIHFVSPQYRALWIWDIRTGCLVAGPWYGYDLRHATESIISPDGEKLASMFYDGSATVRLWDIRGLDNGNAQEQVGGVGGFGDQTLVEDGWVKEEGGNSLLFWVPVEHREKLWRPRHIAFIGETPTKLNFSKFKYGKDWEECIDEEYATRTQVD</sequence>
<reference evidence="5 6" key="1">
    <citation type="journal article" date="2020" name="ISME J.">
        <title>Uncovering the hidden diversity of litter-decomposition mechanisms in mushroom-forming fungi.</title>
        <authorList>
            <person name="Floudas D."/>
            <person name="Bentzer J."/>
            <person name="Ahren D."/>
            <person name="Johansson T."/>
            <person name="Persson P."/>
            <person name="Tunlid A."/>
        </authorList>
    </citation>
    <scope>NUCLEOTIDE SEQUENCE [LARGE SCALE GENOMIC DNA]</scope>
    <source>
        <strain evidence="5 6">CBS 146.42</strain>
    </source>
</reference>
<dbReference type="InterPro" id="IPR011047">
    <property type="entry name" value="Quinoprotein_ADH-like_sf"/>
</dbReference>
<dbReference type="EMBL" id="JAACJO010000002">
    <property type="protein sequence ID" value="KAF5362027.1"/>
    <property type="molecule type" value="Genomic_DNA"/>
</dbReference>
<feature type="repeat" description="WD" evidence="2">
    <location>
        <begin position="792"/>
        <end position="828"/>
    </location>
</feature>
<feature type="region of interest" description="Disordered" evidence="3">
    <location>
        <begin position="109"/>
        <end position="191"/>
    </location>
</feature>
<feature type="domain" description="Nephrocystin 3-like N-terminal" evidence="4">
    <location>
        <begin position="246"/>
        <end position="410"/>
    </location>
</feature>
<dbReference type="PROSITE" id="PS50082">
    <property type="entry name" value="WD_REPEATS_2"/>
    <property type="match status" value="2"/>
</dbReference>
<dbReference type="PANTHER" id="PTHR10039">
    <property type="entry name" value="AMELOGENIN"/>
    <property type="match status" value="1"/>
</dbReference>
<name>A0A8H5GBK8_9AGAR</name>
<protein>
    <recommendedName>
        <fullName evidence="4">Nephrocystin 3-like N-terminal domain-containing protein</fullName>
    </recommendedName>
</protein>
<dbReference type="SUPFAM" id="SSF82171">
    <property type="entry name" value="DPP6 N-terminal domain-like"/>
    <property type="match status" value="1"/>
</dbReference>
<dbReference type="Pfam" id="PF00400">
    <property type="entry name" value="WD40"/>
    <property type="match status" value="2"/>
</dbReference>
<feature type="compositionally biased region" description="Low complexity" evidence="3">
    <location>
        <begin position="165"/>
        <end position="176"/>
    </location>
</feature>
<feature type="repeat" description="WD" evidence="2">
    <location>
        <begin position="839"/>
        <end position="880"/>
    </location>
</feature>
<dbReference type="Gene3D" id="2.130.10.10">
    <property type="entry name" value="YVTN repeat-like/Quinoprotein amine dehydrogenase"/>
    <property type="match status" value="3"/>
</dbReference>
<dbReference type="OrthoDB" id="163438at2759"/>
<accession>A0A8H5GBK8</accession>
<proteinExistence type="predicted"/>
<dbReference type="InterPro" id="IPR056884">
    <property type="entry name" value="NPHP3-like_N"/>
</dbReference>
<dbReference type="SMART" id="SM00320">
    <property type="entry name" value="WD40"/>
    <property type="match status" value="5"/>
</dbReference>
<keyword evidence="1" id="KW-0677">Repeat</keyword>
<evidence type="ECO:0000256" key="1">
    <source>
        <dbReference type="ARBA" id="ARBA00022737"/>
    </source>
</evidence>
<evidence type="ECO:0000256" key="2">
    <source>
        <dbReference type="PROSITE-ProRule" id="PRU00221"/>
    </source>
</evidence>
<dbReference type="PROSITE" id="PS50294">
    <property type="entry name" value="WD_REPEATS_REGION"/>
    <property type="match status" value="1"/>
</dbReference>
<dbReference type="InterPro" id="IPR015943">
    <property type="entry name" value="WD40/YVTN_repeat-like_dom_sf"/>
</dbReference>
<dbReference type="Proteomes" id="UP000559027">
    <property type="component" value="Unassembled WGS sequence"/>
</dbReference>
<comment type="caution">
    <text evidence="5">The sequence shown here is derived from an EMBL/GenBank/DDBJ whole genome shotgun (WGS) entry which is preliminary data.</text>
</comment>
<evidence type="ECO:0000313" key="6">
    <source>
        <dbReference type="Proteomes" id="UP000559027"/>
    </source>
</evidence>
<gene>
    <name evidence="5" type="ORF">D9756_002741</name>
</gene>
<keyword evidence="2" id="KW-0853">WD repeat</keyword>
<evidence type="ECO:0000256" key="3">
    <source>
        <dbReference type="SAM" id="MobiDB-lite"/>
    </source>
</evidence>
<evidence type="ECO:0000259" key="4">
    <source>
        <dbReference type="Pfam" id="PF24883"/>
    </source>
</evidence>
<feature type="compositionally biased region" description="Polar residues" evidence="3">
    <location>
        <begin position="123"/>
        <end position="160"/>
    </location>
</feature>
<dbReference type="SUPFAM" id="SSF50998">
    <property type="entry name" value="Quinoprotein alcohol dehydrogenase-like"/>
    <property type="match status" value="1"/>
</dbReference>
<dbReference type="InterPro" id="IPR027417">
    <property type="entry name" value="P-loop_NTPase"/>
</dbReference>
<dbReference type="Gene3D" id="3.40.50.300">
    <property type="entry name" value="P-loop containing nucleotide triphosphate hydrolases"/>
    <property type="match status" value="1"/>
</dbReference>
<keyword evidence="6" id="KW-1185">Reference proteome</keyword>
<dbReference type="SUPFAM" id="SSF52540">
    <property type="entry name" value="P-loop containing nucleoside triphosphate hydrolases"/>
    <property type="match status" value="1"/>
</dbReference>
<feature type="compositionally biased region" description="Polar residues" evidence="3">
    <location>
        <begin position="182"/>
        <end position="191"/>
    </location>
</feature>
<dbReference type="PANTHER" id="PTHR10039:SF14">
    <property type="entry name" value="NACHT DOMAIN-CONTAINING PROTEIN"/>
    <property type="match status" value="1"/>
</dbReference>
<evidence type="ECO:0000313" key="5">
    <source>
        <dbReference type="EMBL" id="KAF5362027.1"/>
    </source>
</evidence>
<dbReference type="InterPro" id="IPR001680">
    <property type="entry name" value="WD40_rpt"/>
</dbReference>